<dbReference type="KEGG" id="vin:AKJ08_2042"/>
<feature type="transmembrane region" description="Helical" evidence="1">
    <location>
        <begin position="96"/>
        <end position="118"/>
    </location>
</feature>
<protein>
    <recommendedName>
        <fullName evidence="4">ATP synthase protein I2</fullName>
    </recommendedName>
</protein>
<evidence type="ECO:0000313" key="3">
    <source>
        <dbReference type="Proteomes" id="UP000055590"/>
    </source>
</evidence>
<evidence type="ECO:0008006" key="4">
    <source>
        <dbReference type="Google" id="ProtNLM"/>
    </source>
</evidence>
<sequence length="126" mass="13084">MLGKALSILALDVAIVLAVALKVRPDDVLMGNGLLWGVGGGLVAALSAIGGAWYAEAKGLKLNQALAIVTVGMLFRMLILAVITLLAVKLGTVEPLAFILGFGAIYVAGQALEVWMLARLRGRQTS</sequence>
<dbReference type="AlphaFoldDB" id="A0A0K1PDQ9"/>
<keyword evidence="1" id="KW-0812">Transmembrane</keyword>
<dbReference type="Proteomes" id="UP000055590">
    <property type="component" value="Chromosome"/>
</dbReference>
<dbReference type="EMBL" id="CP012332">
    <property type="protein sequence ID" value="AKU91655.1"/>
    <property type="molecule type" value="Genomic_DNA"/>
</dbReference>
<dbReference type="RefSeq" id="WP_050725940.1">
    <property type="nucleotide sequence ID" value="NZ_CP012332.1"/>
</dbReference>
<accession>A0A0K1PDQ9</accession>
<feature type="transmembrane region" description="Helical" evidence="1">
    <location>
        <begin position="66"/>
        <end position="90"/>
    </location>
</feature>
<organism evidence="2 3">
    <name type="scientific">Vulgatibacter incomptus</name>
    <dbReference type="NCBI Taxonomy" id="1391653"/>
    <lineage>
        <taxon>Bacteria</taxon>
        <taxon>Pseudomonadati</taxon>
        <taxon>Myxococcota</taxon>
        <taxon>Myxococcia</taxon>
        <taxon>Myxococcales</taxon>
        <taxon>Cystobacterineae</taxon>
        <taxon>Vulgatibacteraceae</taxon>
        <taxon>Vulgatibacter</taxon>
    </lineage>
</organism>
<evidence type="ECO:0000256" key="1">
    <source>
        <dbReference type="SAM" id="Phobius"/>
    </source>
</evidence>
<proteinExistence type="predicted"/>
<feature type="transmembrane region" description="Helical" evidence="1">
    <location>
        <begin position="34"/>
        <end position="54"/>
    </location>
</feature>
<gene>
    <name evidence="2" type="ORF">AKJ08_2042</name>
</gene>
<keyword evidence="1" id="KW-1133">Transmembrane helix</keyword>
<name>A0A0K1PDQ9_9BACT</name>
<evidence type="ECO:0000313" key="2">
    <source>
        <dbReference type="EMBL" id="AKU91655.1"/>
    </source>
</evidence>
<keyword evidence="1" id="KW-0472">Membrane</keyword>
<reference evidence="2 3" key="1">
    <citation type="submission" date="2015-08" db="EMBL/GenBank/DDBJ databases">
        <authorList>
            <person name="Babu N.S."/>
            <person name="Beckwith C.J."/>
            <person name="Beseler K.G."/>
            <person name="Brison A."/>
            <person name="Carone J.V."/>
            <person name="Caskin T.P."/>
            <person name="Diamond M."/>
            <person name="Durham M.E."/>
            <person name="Foxe J.M."/>
            <person name="Go M."/>
            <person name="Henderson B.A."/>
            <person name="Jones I.B."/>
            <person name="McGettigan J.A."/>
            <person name="Micheletti S.J."/>
            <person name="Nasrallah M.E."/>
            <person name="Ortiz D."/>
            <person name="Piller C.R."/>
            <person name="Privatt S.R."/>
            <person name="Schneider S.L."/>
            <person name="Sharp S."/>
            <person name="Smith T.C."/>
            <person name="Stanton J.D."/>
            <person name="Ullery H.E."/>
            <person name="Wilson R.J."/>
            <person name="Serrano M.G."/>
            <person name="Buck G."/>
            <person name="Lee V."/>
            <person name="Wang Y."/>
            <person name="Carvalho R."/>
            <person name="Voegtly L."/>
            <person name="Shi R."/>
            <person name="Duckworth R."/>
            <person name="Johnson A."/>
            <person name="Loviza R."/>
            <person name="Walstead R."/>
            <person name="Shah Z."/>
            <person name="Kiflezghi M."/>
            <person name="Wade K."/>
            <person name="Ball S.L."/>
            <person name="Bradley K.W."/>
            <person name="Asai D.J."/>
            <person name="Bowman C.A."/>
            <person name="Russell D.A."/>
            <person name="Pope W.H."/>
            <person name="Jacobs-Sera D."/>
            <person name="Hendrix R.W."/>
            <person name="Hatfull G.F."/>
        </authorList>
    </citation>
    <scope>NUCLEOTIDE SEQUENCE [LARGE SCALE GENOMIC DNA]</scope>
    <source>
        <strain evidence="2 3">DSM 27710</strain>
    </source>
</reference>
<keyword evidence="3" id="KW-1185">Reference proteome</keyword>
<dbReference type="STRING" id="1391653.AKJ08_2042"/>